<protein>
    <submittedName>
        <fullName evidence="1">Uncharacterized protein</fullName>
    </submittedName>
</protein>
<accession>A0AAN8TZL2</accession>
<dbReference type="EMBL" id="JBANQN010000003">
    <property type="protein sequence ID" value="KAK6793627.1"/>
    <property type="molecule type" value="Genomic_DNA"/>
</dbReference>
<proteinExistence type="predicted"/>
<sequence>MNLCSRYLHIIDTKFNRPERNYDGGLKNLMEDYLYFVNLEKHWGLQNSMILKQMN</sequence>
<keyword evidence="2" id="KW-1185">Reference proteome</keyword>
<dbReference type="Proteomes" id="UP001371456">
    <property type="component" value="Unassembled WGS sequence"/>
</dbReference>
<dbReference type="AlphaFoldDB" id="A0AAN8TZL2"/>
<name>A0AAN8TZL2_SOLBU</name>
<evidence type="ECO:0000313" key="2">
    <source>
        <dbReference type="Proteomes" id="UP001371456"/>
    </source>
</evidence>
<gene>
    <name evidence="1" type="ORF">RDI58_007080</name>
</gene>
<reference evidence="1 2" key="1">
    <citation type="submission" date="2024-02" db="EMBL/GenBank/DDBJ databases">
        <title>de novo genome assembly of Solanum bulbocastanum strain 11H21.</title>
        <authorList>
            <person name="Hosaka A.J."/>
        </authorList>
    </citation>
    <scope>NUCLEOTIDE SEQUENCE [LARGE SCALE GENOMIC DNA]</scope>
    <source>
        <tissue evidence="1">Young leaves</tissue>
    </source>
</reference>
<comment type="caution">
    <text evidence="1">The sequence shown here is derived from an EMBL/GenBank/DDBJ whole genome shotgun (WGS) entry which is preliminary data.</text>
</comment>
<evidence type="ECO:0000313" key="1">
    <source>
        <dbReference type="EMBL" id="KAK6793627.1"/>
    </source>
</evidence>
<organism evidence="1 2">
    <name type="scientific">Solanum bulbocastanum</name>
    <name type="common">Wild potato</name>
    <dbReference type="NCBI Taxonomy" id="147425"/>
    <lineage>
        <taxon>Eukaryota</taxon>
        <taxon>Viridiplantae</taxon>
        <taxon>Streptophyta</taxon>
        <taxon>Embryophyta</taxon>
        <taxon>Tracheophyta</taxon>
        <taxon>Spermatophyta</taxon>
        <taxon>Magnoliopsida</taxon>
        <taxon>eudicotyledons</taxon>
        <taxon>Gunneridae</taxon>
        <taxon>Pentapetalae</taxon>
        <taxon>asterids</taxon>
        <taxon>lamiids</taxon>
        <taxon>Solanales</taxon>
        <taxon>Solanaceae</taxon>
        <taxon>Solanoideae</taxon>
        <taxon>Solaneae</taxon>
        <taxon>Solanum</taxon>
    </lineage>
</organism>